<dbReference type="Proteomes" id="UP000235145">
    <property type="component" value="Unassembled WGS sequence"/>
</dbReference>
<keyword evidence="1" id="KW-0732">Signal</keyword>
<name>A0A9R1UVI2_LACSA</name>
<evidence type="ECO:0000313" key="2">
    <source>
        <dbReference type="EMBL" id="KAJ0194645.1"/>
    </source>
</evidence>
<gene>
    <name evidence="2" type="ORF">LSAT_V11C700362430</name>
</gene>
<dbReference type="EMBL" id="NBSK02000007">
    <property type="protein sequence ID" value="KAJ0194645.1"/>
    <property type="molecule type" value="Genomic_DNA"/>
</dbReference>
<feature type="signal peptide" evidence="1">
    <location>
        <begin position="1"/>
        <end position="18"/>
    </location>
</feature>
<proteinExistence type="predicted"/>
<evidence type="ECO:0000256" key="1">
    <source>
        <dbReference type="SAM" id="SignalP"/>
    </source>
</evidence>
<feature type="chain" id="PRO_5040306796" evidence="1">
    <location>
        <begin position="19"/>
        <end position="91"/>
    </location>
</feature>
<accession>A0A9R1UVI2</accession>
<reference evidence="2 3" key="1">
    <citation type="journal article" date="2017" name="Nat. Commun.">
        <title>Genome assembly with in vitro proximity ligation data and whole-genome triplication in lettuce.</title>
        <authorList>
            <person name="Reyes-Chin-Wo S."/>
            <person name="Wang Z."/>
            <person name="Yang X."/>
            <person name="Kozik A."/>
            <person name="Arikit S."/>
            <person name="Song C."/>
            <person name="Xia L."/>
            <person name="Froenicke L."/>
            <person name="Lavelle D.O."/>
            <person name="Truco M.J."/>
            <person name="Xia R."/>
            <person name="Zhu S."/>
            <person name="Xu C."/>
            <person name="Xu H."/>
            <person name="Xu X."/>
            <person name="Cox K."/>
            <person name="Korf I."/>
            <person name="Meyers B.C."/>
            <person name="Michelmore R.W."/>
        </authorList>
    </citation>
    <scope>NUCLEOTIDE SEQUENCE [LARGE SCALE GENOMIC DNA]</scope>
    <source>
        <strain evidence="3">cv. Salinas</strain>
        <tissue evidence="2">Seedlings</tissue>
    </source>
</reference>
<evidence type="ECO:0000313" key="3">
    <source>
        <dbReference type="Proteomes" id="UP000235145"/>
    </source>
</evidence>
<protein>
    <submittedName>
        <fullName evidence="2">Uncharacterized protein</fullName>
    </submittedName>
</protein>
<dbReference type="AlphaFoldDB" id="A0A9R1UVI2"/>
<keyword evidence="3" id="KW-1185">Reference proteome</keyword>
<sequence length="91" mass="10458">MFVVWVSLQLLDAYFGWAVPDDGEYTSVVDSAKELLRDVDVVHILTTNDITFQCEHPHHSIKGAFTIGHEDDEDRQTYCMSMVGFVYFLKI</sequence>
<organism evidence="2 3">
    <name type="scientific">Lactuca sativa</name>
    <name type="common">Garden lettuce</name>
    <dbReference type="NCBI Taxonomy" id="4236"/>
    <lineage>
        <taxon>Eukaryota</taxon>
        <taxon>Viridiplantae</taxon>
        <taxon>Streptophyta</taxon>
        <taxon>Embryophyta</taxon>
        <taxon>Tracheophyta</taxon>
        <taxon>Spermatophyta</taxon>
        <taxon>Magnoliopsida</taxon>
        <taxon>eudicotyledons</taxon>
        <taxon>Gunneridae</taxon>
        <taxon>Pentapetalae</taxon>
        <taxon>asterids</taxon>
        <taxon>campanulids</taxon>
        <taxon>Asterales</taxon>
        <taxon>Asteraceae</taxon>
        <taxon>Cichorioideae</taxon>
        <taxon>Cichorieae</taxon>
        <taxon>Lactucinae</taxon>
        <taxon>Lactuca</taxon>
    </lineage>
</organism>
<comment type="caution">
    <text evidence="2">The sequence shown here is derived from an EMBL/GenBank/DDBJ whole genome shotgun (WGS) entry which is preliminary data.</text>
</comment>